<evidence type="ECO:0000313" key="3">
    <source>
        <dbReference type="Proteomes" id="UP000247150"/>
    </source>
</evidence>
<dbReference type="AlphaFoldDB" id="A0A2V3A7B0"/>
<dbReference type="GO" id="GO:0016829">
    <property type="term" value="F:lyase activity"/>
    <property type="evidence" value="ECO:0007669"/>
    <property type="project" value="UniProtKB-KW"/>
</dbReference>
<protein>
    <submittedName>
        <fullName evidence="2">Catechol 2,3-dioxygenase-like lactoylglutathione lyase family enzyme</fullName>
    </submittedName>
</protein>
<dbReference type="PROSITE" id="PS51819">
    <property type="entry name" value="VOC"/>
    <property type="match status" value="1"/>
</dbReference>
<accession>A0A2V3A7B0</accession>
<evidence type="ECO:0000259" key="1">
    <source>
        <dbReference type="PROSITE" id="PS51819"/>
    </source>
</evidence>
<dbReference type="InterPro" id="IPR029068">
    <property type="entry name" value="Glyas_Bleomycin-R_OHBP_Dase"/>
</dbReference>
<name>A0A2V3A7B0_9BACI</name>
<keyword evidence="2" id="KW-0456">Lyase</keyword>
<dbReference type="CDD" id="cd06587">
    <property type="entry name" value="VOC"/>
    <property type="match status" value="1"/>
</dbReference>
<dbReference type="GO" id="GO:0051213">
    <property type="term" value="F:dioxygenase activity"/>
    <property type="evidence" value="ECO:0007669"/>
    <property type="project" value="UniProtKB-KW"/>
</dbReference>
<evidence type="ECO:0000313" key="2">
    <source>
        <dbReference type="EMBL" id="PWW32468.1"/>
    </source>
</evidence>
<dbReference type="EMBL" id="QGTW01000001">
    <property type="protein sequence ID" value="PWW32468.1"/>
    <property type="molecule type" value="Genomic_DNA"/>
</dbReference>
<proteinExistence type="predicted"/>
<feature type="domain" description="VOC" evidence="1">
    <location>
        <begin position="4"/>
        <end position="127"/>
    </location>
</feature>
<dbReference type="Pfam" id="PF00903">
    <property type="entry name" value="Glyoxalase"/>
    <property type="match status" value="1"/>
</dbReference>
<dbReference type="InterPro" id="IPR037523">
    <property type="entry name" value="VOC_core"/>
</dbReference>
<gene>
    <name evidence="2" type="ORF">DFO73_101733</name>
</gene>
<reference evidence="2 3" key="1">
    <citation type="submission" date="2018-05" db="EMBL/GenBank/DDBJ databases">
        <title>Freshwater and sediment microbial communities from various areas in North America, analyzing microbe dynamics in response to fracking.</title>
        <authorList>
            <person name="Lamendella R."/>
        </authorList>
    </citation>
    <scope>NUCLEOTIDE SEQUENCE [LARGE SCALE GENOMIC DNA]</scope>
    <source>
        <strain evidence="2 3">15_TX</strain>
    </source>
</reference>
<organism evidence="2 3">
    <name type="scientific">Cytobacillus oceanisediminis</name>
    <dbReference type="NCBI Taxonomy" id="665099"/>
    <lineage>
        <taxon>Bacteria</taxon>
        <taxon>Bacillati</taxon>
        <taxon>Bacillota</taxon>
        <taxon>Bacilli</taxon>
        <taxon>Bacillales</taxon>
        <taxon>Bacillaceae</taxon>
        <taxon>Cytobacillus</taxon>
    </lineage>
</organism>
<dbReference type="SUPFAM" id="SSF54593">
    <property type="entry name" value="Glyoxalase/Bleomycin resistance protein/Dihydroxybiphenyl dioxygenase"/>
    <property type="match status" value="1"/>
</dbReference>
<dbReference type="RefSeq" id="WP_110063388.1">
    <property type="nucleotide sequence ID" value="NZ_QGTW01000001.1"/>
</dbReference>
<dbReference type="OrthoDB" id="375220at2"/>
<keyword evidence="2" id="KW-0560">Oxidoreductase</keyword>
<comment type="caution">
    <text evidence="2">The sequence shown here is derived from an EMBL/GenBank/DDBJ whole genome shotgun (WGS) entry which is preliminary data.</text>
</comment>
<sequence>MIKGIYEAHLPVENLDKSIKFYRNLELKLAWRSSKTAFFWIVEGESWVGLWEGKEYKTPYHPSLRHLAFTISYEDMKNSLEWLKNKGISAVPFGSRTSVEPFVRPYQGNASVYFKDLDGNSLELMCYVEVPEHLKENNEKLSLEGWEELLKKK</sequence>
<dbReference type="Gene3D" id="3.10.180.10">
    <property type="entry name" value="2,3-Dihydroxybiphenyl 1,2-Dioxygenase, domain 1"/>
    <property type="match status" value="1"/>
</dbReference>
<dbReference type="Proteomes" id="UP000247150">
    <property type="component" value="Unassembled WGS sequence"/>
</dbReference>
<dbReference type="InterPro" id="IPR004360">
    <property type="entry name" value="Glyas_Fos-R_dOase_dom"/>
</dbReference>
<keyword evidence="2" id="KW-0223">Dioxygenase</keyword>